<dbReference type="PANTHER" id="PTHR33254:SF4">
    <property type="entry name" value="4-HYDROXY-4-METHYL-2-OXOGLUTARATE ALDOLASE 3-RELATED"/>
    <property type="match status" value="1"/>
</dbReference>
<reference evidence="10 11" key="1">
    <citation type="submission" date="2024-09" db="EMBL/GenBank/DDBJ databases">
        <authorList>
            <person name="Sun Q."/>
            <person name="Mori K."/>
        </authorList>
    </citation>
    <scope>NUCLEOTIDE SEQUENCE [LARGE SCALE GENOMIC DNA]</scope>
    <source>
        <strain evidence="10 11">JCM 11201</strain>
    </source>
</reference>
<keyword evidence="11" id="KW-1185">Reference proteome</keyword>
<evidence type="ECO:0000256" key="1">
    <source>
        <dbReference type="ARBA" id="ARBA00001342"/>
    </source>
</evidence>
<evidence type="ECO:0000256" key="8">
    <source>
        <dbReference type="ARBA" id="ARBA00047973"/>
    </source>
</evidence>
<dbReference type="PANTHER" id="PTHR33254">
    <property type="entry name" value="4-HYDROXY-4-METHYL-2-OXOGLUTARATE ALDOLASE 3-RELATED"/>
    <property type="match status" value="1"/>
</dbReference>
<comment type="catalytic activity">
    <reaction evidence="8 9">
        <text>oxaloacetate + H(+) = pyruvate + CO2</text>
        <dbReference type="Rhea" id="RHEA:15641"/>
        <dbReference type="ChEBI" id="CHEBI:15361"/>
        <dbReference type="ChEBI" id="CHEBI:15378"/>
        <dbReference type="ChEBI" id="CHEBI:16452"/>
        <dbReference type="ChEBI" id="CHEBI:16526"/>
        <dbReference type="EC" id="4.1.1.112"/>
    </reaction>
</comment>
<dbReference type="CDD" id="cd16841">
    <property type="entry name" value="RraA_family"/>
    <property type="match status" value="1"/>
</dbReference>
<gene>
    <name evidence="10" type="primary">rraA</name>
    <name evidence="10" type="ORF">ACFFMS_01500</name>
</gene>
<keyword evidence="6 9" id="KW-0456">Lyase</keyword>
<dbReference type="Proteomes" id="UP001589609">
    <property type="component" value="Unassembled WGS sequence"/>
</dbReference>
<dbReference type="InterPro" id="IPR005493">
    <property type="entry name" value="RraA/RraA-like"/>
</dbReference>
<evidence type="ECO:0000256" key="4">
    <source>
        <dbReference type="ARBA" id="ARBA00011233"/>
    </source>
</evidence>
<dbReference type="RefSeq" id="WP_379947576.1">
    <property type="nucleotide sequence ID" value="NZ_JBHMAF010000008.1"/>
</dbReference>
<dbReference type="EMBL" id="JBHMAF010000008">
    <property type="protein sequence ID" value="MFB9757229.1"/>
    <property type="molecule type" value="Genomic_DNA"/>
</dbReference>
<dbReference type="Pfam" id="PF03737">
    <property type="entry name" value="RraA-like"/>
    <property type="match status" value="1"/>
</dbReference>
<evidence type="ECO:0000313" key="11">
    <source>
        <dbReference type="Proteomes" id="UP001589609"/>
    </source>
</evidence>
<protein>
    <recommendedName>
        <fullName evidence="9">4-hydroxy-4-methyl-2-oxoglutarate aldolase</fullName>
        <shortName evidence="9">HMG aldolase</shortName>
        <ecNumber evidence="9">4.1.1.112</ecNumber>
        <ecNumber evidence="9">4.1.3.17</ecNumber>
    </recommendedName>
    <alternativeName>
        <fullName evidence="9">Oxaloacetate decarboxylase</fullName>
    </alternativeName>
</protein>
<evidence type="ECO:0000256" key="7">
    <source>
        <dbReference type="ARBA" id="ARBA00025046"/>
    </source>
</evidence>
<sequence>MIKTADLCDVYSEYIDICEPLFRSYGKKQCFYGPMATLKVLDDNVLVKKALETLPAGTVLVVDGGGSTRCALLGDNLAAIAAARQLAGIIINGCVRDVAELKEIELGIFALASMPKKSKKEGKGEENRPLSFGGIEWYPNHYVYADEDGVIVSDRFLVEE</sequence>
<proteinExistence type="inferred from homology"/>
<comment type="caution">
    <text evidence="10">The sequence shown here is derived from an EMBL/GenBank/DDBJ whole genome shotgun (WGS) entry which is preliminary data.</text>
</comment>
<comment type="similarity">
    <text evidence="3 9">Belongs to the class II aldolase/RraA-like family.</text>
</comment>
<dbReference type="EC" id="4.1.3.17" evidence="9"/>
<evidence type="ECO:0000256" key="3">
    <source>
        <dbReference type="ARBA" id="ARBA00008621"/>
    </source>
</evidence>
<name>A0ABV5W9F9_9BACI</name>
<dbReference type="NCBIfam" id="TIGR01935">
    <property type="entry name" value="NOT-MenG"/>
    <property type="match status" value="1"/>
</dbReference>
<dbReference type="EC" id="4.1.1.112" evidence="9"/>
<evidence type="ECO:0000256" key="6">
    <source>
        <dbReference type="ARBA" id="ARBA00023239"/>
    </source>
</evidence>
<comment type="function">
    <text evidence="7 9">Catalyzes the aldol cleavage of 4-hydroxy-4-methyl-2-oxoglutarate (HMG) into 2 molecules of pyruvate. Also contains a secondary oxaloacetate (OAA) decarboxylase activity due to the common pyruvate enolate transition state formed following C-C bond cleavage in the retro-aldol and decarboxylation reactions.</text>
</comment>
<evidence type="ECO:0000256" key="5">
    <source>
        <dbReference type="ARBA" id="ARBA00022723"/>
    </source>
</evidence>
<dbReference type="NCBIfam" id="NF006875">
    <property type="entry name" value="PRK09372.1"/>
    <property type="match status" value="1"/>
</dbReference>
<dbReference type="Gene3D" id="3.50.30.40">
    <property type="entry name" value="Ribonuclease E inhibitor RraA/RraA-like"/>
    <property type="match status" value="1"/>
</dbReference>
<comment type="subunit">
    <text evidence="4 9">Homotrimer.</text>
</comment>
<comment type="catalytic activity">
    <reaction evidence="1 9">
        <text>4-hydroxy-4-methyl-2-oxoglutarate = 2 pyruvate</text>
        <dbReference type="Rhea" id="RHEA:22748"/>
        <dbReference type="ChEBI" id="CHEBI:15361"/>
        <dbReference type="ChEBI" id="CHEBI:58276"/>
        <dbReference type="EC" id="4.1.3.17"/>
    </reaction>
</comment>
<keyword evidence="5 9" id="KW-0479">Metal-binding</keyword>
<evidence type="ECO:0000256" key="2">
    <source>
        <dbReference type="ARBA" id="ARBA00001968"/>
    </source>
</evidence>
<dbReference type="InterPro" id="IPR010203">
    <property type="entry name" value="RraA"/>
</dbReference>
<dbReference type="SUPFAM" id="SSF89562">
    <property type="entry name" value="RraA-like"/>
    <property type="match status" value="1"/>
</dbReference>
<evidence type="ECO:0000313" key="10">
    <source>
        <dbReference type="EMBL" id="MFB9757229.1"/>
    </source>
</evidence>
<dbReference type="InterPro" id="IPR036704">
    <property type="entry name" value="RraA/RraA-like_sf"/>
</dbReference>
<organism evidence="10 11">
    <name type="scientific">Ectobacillus funiculus</name>
    <dbReference type="NCBI Taxonomy" id="137993"/>
    <lineage>
        <taxon>Bacteria</taxon>
        <taxon>Bacillati</taxon>
        <taxon>Bacillota</taxon>
        <taxon>Bacilli</taxon>
        <taxon>Bacillales</taxon>
        <taxon>Bacillaceae</taxon>
        <taxon>Ectobacillus</taxon>
    </lineage>
</organism>
<comment type="cofactor">
    <cofactor evidence="2 9">
        <name>a divalent metal cation</name>
        <dbReference type="ChEBI" id="CHEBI:60240"/>
    </cofactor>
</comment>
<evidence type="ECO:0000256" key="9">
    <source>
        <dbReference type="RuleBase" id="RU004338"/>
    </source>
</evidence>
<accession>A0ABV5W9F9</accession>